<reference evidence="2" key="1">
    <citation type="journal article" date="2023" name="Science">
        <title>Genome structures resolve the early diversification of teleost fishes.</title>
        <authorList>
            <person name="Parey E."/>
            <person name="Louis A."/>
            <person name="Montfort J."/>
            <person name="Bouchez O."/>
            <person name="Roques C."/>
            <person name="Iampietro C."/>
            <person name="Lluch J."/>
            <person name="Castinel A."/>
            <person name="Donnadieu C."/>
            <person name="Desvignes T."/>
            <person name="Floi Bucao C."/>
            <person name="Jouanno E."/>
            <person name="Wen M."/>
            <person name="Mejri S."/>
            <person name="Dirks R."/>
            <person name="Jansen H."/>
            <person name="Henkel C."/>
            <person name="Chen W.J."/>
            <person name="Zahm M."/>
            <person name="Cabau C."/>
            <person name="Klopp C."/>
            <person name="Thompson A.W."/>
            <person name="Robinson-Rechavi M."/>
            <person name="Braasch I."/>
            <person name="Lecointre G."/>
            <person name="Bobe J."/>
            <person name="Postlethwait J.H."/>
            <person name="Berthelot C."/>
            <person name="Roest Crollius H."/>
            <person name="Guiguen Y."/>
        </authorList>
    </citation>
    <scope>NUCLEOTIDE SEQUENCE</scope>
    <source>
        <strain evidence="2">WJC10195</strain>
    </source>
</reference>
<feature type="compositionally biased region" description="Basic and acidic residues" evidence="1">
    <location>
        <begin position="46"/>
        <end position="56"/>
    </location>
</feature>
<evidence type="ECO:0000256" key="1">
    <source>
        <dbReference type="SAM" id="MobiDB-lite"/>
    </source>
</evidence>
<sequence>MSDYGAGFLKAGSATHVLRPLPALAAPDEQEGRGHVQTGKIIPGPQERRKKDRESWGRSWQASRKMSKPQALQGQGTEEEMPSSSTKELQDRKSSPAQGPRDSFPHLGSPAHTSLILHPIMPCPPKPLPP</sequence>
<gene>
    <name evidence="2" type="ORF">SKAU_G00388670</name>
</gene>
<dbReference type="EMBL" id="JAINUF010000020">
    <property type="protein sequence ID" value="KAJ8335525.1"/>
    <property type="molecule type" value="Genomic_DNA"/>
</dbReference>
<comment type="caution">
    <text evidence="2">The sequence shown here is derived from an EMBL/GenBank/DDBJ whole genome shotgun (WGS) entry which is preliminary data.</text>
</comment>
<feature type="compositionally biased region" description="Polar residues" evidence="1">
    <location>
        <begin position="58"/>
        <end position="87"/>
    </location>
</feature>
<protein>
    <submittedName>
        <fullName evidence="2">Uncharacterized protein</fullName>
    </submittedName>
</protein>
<feature type="compositionally biased region" description="Pro residues" evidence="1">
    <location>
        <begin position="121"/>
        <end position="130"/>
    </location>
</feature>
<proteinExistence type="predicted"/>
<organism evidence="2 3">
    <name type="scientific">Synaphobranchus kaupii</name>
    <name type="common">Kaup's arrowtooth eel</name>
    <dbReference type="NCBI Taxonomy" id="118154"/>
    <lineage>
        <taxon>Eukaryota</taxon>
        <taxon>Metazoa</taxon>
        <taxon>Chordata</taxon>
        <taxon>Craniata</taxon>
        <taxon>Vertebrata</taxon>
        <taxon>Euteleostomi</taxon>
        <taxon>Actinopterygii</taxon>
        <taxon>Neopterygii</taxon>
        <taxon>Teleostei</taxon>
        <taxon>Anguilliformes</taxon>
        <taxon>Synaphobranchidae</taxon>
        <taxon>Synaphobranchus</taxon>
    </lineage>
</organism>
<accession>A0A9Q1EB68</accession>
<feature type="region of interest" description="Disordered" evidence="1">
    <location>
        <begin position="1"/>
        <end position="130"/>
    </location>
</feature>
<name>A0A9Q1EB68_SYNKA</name>
<evidence type="ECO:0000313" key="2">
    <source>
        <dbReference type="EMBL" id="KAJ8335525.1"/>
    </source>
</evidence>
<evidence type="ECO:0000313" key="3">
    <source>
        <dbReference type="Proteomes" id="UP001152622"/>
    </source>
</evidence>
<keyword evidence="3" id="KW-1185">Reference proteome</keyword>
<dbReference type="AlphaFoldDB" id="A0A9Q1EB68"/>
<dbReference type="Proteomes" id="UP001152622">
    <property type="component" value="Chromosome 20"/>
</dbReference>